<evidence type="ECO:0000313" key="1">
    <source>
        <dbReference type="EMBL" id="PJE67838.1"/>
    </source>
</evidence>
<accession>A0A2M8L4P8</accession>
<dbReference type="Proteomes" id="UP000231474">
    <property type="component" value="Unassembled WGS sequence"/>
</dbReference>
<name>A0A2M8L4P8_9BACT</name>
<sequence length="165" mass="19349">MAEFIRDLVSKFRRVPESGKTKAETKAREPKEIIQREREYYATQFGPDSIVIPITQVWARRERLGVPSKDLLEAIRNDPDFPRLKIIFREPQSDKFTPGEFNLGKITEKEDYEVNKKRFLKELDRINKIKSSTVAAREYEKLSKNILLGRTTSDDLWGPTSQDFR</sequence>
<reference evidence="2" key="1">
    <citation type="submission" date="2017-09" db="EMBL/GenBank/DDBJ databases">
        <title>Depth-based differentiation of microbial function through sediment-hosted aquifers and enrichment of novel symbionts in the deep terrestrial subsurface.</title>
        <authorList>
            <person name="Probst A.J."/>
            <person name="Ladd B."/>
            <person name="Jarett J.K."/>
            <person name="Geller-Mcgrath D.E."/>
            <person name="Sieber C.M.K."/>
            <person name="Emerson J.B."/>
            <person name="Anantharaman K."/>
            <person name="Thomas B.C."/>
            <person name="Malmstrom R."/>
            <person name="Stieglmeier M."/>
            <person name="Klingl A."/>
            <person name="Woyke T."/>
            <person name="Ryan C.M."/>
            <person name="Banfield J.F."/>
        </authorList>
    </citation>
    <scope>NUCLEOTIDE SEQUENCE [LARGE SCALE GENOMIC DNA]</scope>
</reference>
<gene>
    <name evidence="1" type="ORF">COU95_00140</name>
</gene>
<evidence type="ECO:0000313" key="2">
    <source>
        <dbReference type="Proteomes" id="UP000231474"/>
    </source>
</evidence>
<comment type="caution">
    <text evidence="1">The sequence shown here is derived from an EMBL/GenBank/DDBJ whole genome shotgun (WGS) entry which is preliminary data.</text>
</comment>
<dbReference type="EMBL" id="PFEK01000004">
    <property type="protein sequence ID" value="PJE67838.1"/>
    <property type="molecule type" value="Genomic_DNA"/>
</dbReference>
<dbReference type="AlphaFoldDB" id="A0A2M8L4P8"/>
<organism evidence="1 2">
    <name type="scientific">Candidatus Shapirobacteria bacterium CG10_big_fil_rev_8_21_14_0_10_40_9</name>
    <dbReference type="NCBI Taxonomy" id="1974888"/>
    <lineage>
        <taxon>Bacteria</taxon>
        <taxon>Candidatus Shapironibacteriota</taxon>
    </lineage>
</organism>
<proteinExistence type="predicted"/>
<protein>
    <submittedName>
        <fullName evidence="1">Uncharacterized protein</fullName>
    </submittedName>
</protein>